<reference evidence="3" key="1">
    <citation type="submission" date="2024-02" db="UniProtKB">
        <authorList>
            <consortium name="WormBaseParasite"/>
        </authorList>
    </citation>
    <scope>IDENTIFICATION</scope>
</reference>
<evidence type="ECO:0000313" key="3">
    <source>
        <dbReference type="WBParaSite" id="MBELARI_LOCUS20270"/>
    </source>
</evidence>
<keyword evidence="2" id="KW-1185">Reference proteome</keyword>
<dbReference type="WBParaSite" id="MBELARI_LOCUS20270">
    <property type="protein sequence ID" value="MBELARI_LOCUS20270"/>
    <property type="gene ID" value="MBELARI_LOCUS20270"/>
</dbReference>
<organism evidence="2 3">
    <name type="scientific">Mesorhabditis belari</name>
    <dbReference type="NCBI Taxonomy" id="2138241"/>
    <lineage>
        <taxon>Eukaryota</taxon>
        <taxon>Metazoa</taxon>
        <taxon>Ecdysozoa</taxon>
        <taxon>Nematoda</taxon>
        <taxon>Chromadorea</taxon>
        <taxon>Rhabditida</taxon>
        <taxon>Rhabditina</taxon>
        <taxon>Rhabditomorpha</taxon>
        <taxon>Rhabditoidea</taxon>
        <taxon>Rhabditidae</taxon>
        <taxon>Mesorhabditinae</taxon>
        <taxon>Mesorhabditis</taxon>
    </lineage>
</organism>
<dbReference type="Proteomes" id="UP000887575">
    <property type="component" value="Unassembled WGS sequence"/>
</dbReference>
<evidence type="ECO:0000256" key="1">
    <source>
        <dbReference type="SAM" id="MobiDB-lite"/>
    </source>
</evidence>
<feature type="compositionally biased region" description="Low complexity" evidence="1">
    <location>
        <begin position="63"/>
        <end position="75"/>
    </location>
</feature>
<accession>A0AAF3F1A1</accession>
<evidence type="ECO:0000313" key="2">
    <source>
        <dbReference type="Proteomes" id="UP000887575"/>
    </source>
</evidence>
<proteinExistence type="predicted"/>
<feature type="compositionally biased region" description="Polar residues" evidence="1">
    <location>
        <begin position="40"/>
        <end position="62"/>
    </location>
</feature>
<name>A0AAF3F1A1_9BILA</name>
<protein>
    <submittedName>
        <fullName evidence="3">Uncharacterized protein</fullName>
    </submittedName>
</protein>
<feature type="region of interest" description="Disordered" evidence="1">
    <location>
        <begin position="104"/>
        <end position="157"/>
    </location>
</feature>
<dbReference type="AlphaFoldDB" id="A0AAF3F1A1"/>
<sequence>MTMEEFFTSPPGHPDDNIDVIEFIKTLKKIDRNGDGKSPFGSTGNLSSTHSTRPNSTEKMLQTTATTTAAKTTPPGKLPGKKGIEKRVSASDLLQAARKKFALTKHKDPNFHSLELPEEDGHHAEEPTDLLRMPQINSLKVSERKSGSEPANLSSNT</sequence>
<feature type="region of interest" description="Disordered" evidence="1">
    <location>
        <begin position="31"/>
        <end position="84"/>
    </location>
</feature>